<accession>A0A1V3TXA3</accession>
<keyword evidence="1 4" id="KW-0808">Transferase</keyword>
<dbReference type="Proteomes" id="UP000188947">
    <property type="component" value="Unassembled WGS sequence"/>
</dbReference>
<dbReference type="GO" id="GO:0004792">
    <property type="term" value="F:thiosulfate-cyanide sulfurtransferase activity"/>
    <property type="evidence" value="ECO:0007669"/>
    <property type="project" value="TreeGrafter"/>
</dbReference>
<proteinExistence type="predicted"/>
<dbReference type="CDD" id="cd01449">
    <property type="entry name" value="TST_Repeat_2"/>
    <property type="match status" value="1"/>
</dbReference>
<dbReference type="InterPro" id="IPR045078">
    <property type="entry name" value="TST/MPST-like"/>
</dbReference>
<gene>
    <name evidence="4" type="ORF">BMF97_16095</name>
</gene>
<dbReference type="KEGG" id="emg:BBD33_04710"/>
<dbReference type="InterPro" id="IPR001763">
    <property type="entry name" value="Rhodanese-like_dom"/>
</dbReference>
<dbReference type="PROSITE" id="PS50206">
    <property type="entry name" value="RHODANESE_3"/>
    <property type="match status" value="2"/>
</dbReference>
<organism evidence="4 5">
    <name type="scientific">Elizabethkingia meningoseptica</name>
    <name type="common">Chryseobacterium meningosepticum</name>
    <dbReference type="NCBI Taxonomy" id="238"/>
    <lineage>
        <taxon>Bacteria</taxon>
        <taxon>Pseudomonadati</taxon>
        <taxon>Bacteroidota</taxon>
        <taxon>Flavobacteriia</taxon>
        <taxon>Flavobacteriales</taxon>
        <taxon>Weeksellaceae</taxon>
        <taxon>Elizabethkingia</taxon>
    </lineage>
</organism>
<evidence type="ECO:0000256" key="2">
    <source>
        <dbReference type="ARBA" id="ARBA00022737"/>
    </source>
</evidence>
<protein>
    <submittedName>
        <fullName evidence="4">Sulfurtransferase</fullName>
    </submittedName>
</protein>
<reference evidence="4 5" key="1">
    <citation type="submission" date="2016-11" db="EMBL/GenBank/DDBJ databases">
        <title>Genome sequence and comparative genomic analysis of clinical strain Elizabethkingia meningoseptica 61421 PRCM.</title>
        <authorList>
            <person name="Wang M."/>
            <person name="Hu S."/>
            <person name="Cao L."/>
            <person name="Jiang T."/>
            <person name="Zhou Y."/>
            <person name="Ming D."/>
        </authorList>
    </citation>
    <scope>NUCLEOTIDE SEQUENCE [LARGE SCALE GENOMIC DNA]</scope>
    <source>
        <strain evidence="4 5">61421 PRCM</strain>
    </source>
</reference>
<feature type="domain" description="Rhodanese" evidence="3">
    <location>
        <begin position="164"/>
        <end position="277"/>
    </location>
</feature>
<name>A0A1V3TXA3_ELIME</name>
<dbReference type="SMART" id="SM00450">
    <property type="entry name" value="RHOD"/>
    <property type="match status" value="2"/>
</dbReference>
<dbReference type="STRING" id="238.BBD35_06540"/>
<dbReference type="GeneID" id="48543697"/>
<dbReference type="PANTHER" id="PTHR11364:SF27">
    <property type="entry name" value="SULFURTRANSFERASE"/>
    <property type="match status" value="1"/>
</dbReference>
<evidence type="ECO:0000259" key="3">
    <source>
        <dbReference type="PROSITE" id="PS50206"/>
    </source>
</evidence>
<dbReference type="CDD" id="cd01448">
    <property type="entry name" value="TST_Repeat_1"/>
    <property type="match status" value="1"/>
</dbReference>
<feature type="domain" description="Rhodanese" evidence="3">
    <location>
        <begin position="17"/>
        <end position="133"/>
    </location>
</feature>
<dbReference type="eggNOG" id="COG2897">
    <property type="taxonomic scope" value="Bacteria"/>
</dbReference>
<dbReference type="Pfam" id="PF00581">
    <property type="entry name" value="Rhodanese"/>
    <property type="match status" value="2"/>
</dbReference>
<evidence type="ECO:0000256" key="1">
    <source>
        <dbReference type="ARBA" id="ARBA00022679"/>
    </source>
</evidence>
<dbReference type="PANTHER" id="PTHR11364">
    <property type="entry name" value="THIOSULFATE SULFERTANSFERASE"/>
    <property type="match status" value="1"/>
</dbReference>
<evidence type="ECO:0000313" key="5">
    <source>
        <dbReference type="Proteomes" id="UP000188947"/>
    </source>
</evidence>
<dbReference type="OrthoDB" id="9770030at2"/>
<dbReference type="RefSeq" id="WP_016169887.1">
    <property type="nucleotide sequence ID" value="NZ_CP014338.1"/>
</dbReference>
<dbReference type="EMBL" id="MPOG01000019">
    <property type="protein sequence ID" value="OOH93004.1"/>
    <property type="molecule type" value="Genomic_DNA"/>
</dbReference>
<evidence type="ECO:0000313" key="4">
    <source>
        <dbReference type="EMBL" id="OOH93004.1"/>
    </source>
</evidence>
<sequence length="279" mass="31036">MKASPIINADELAKILKAPELIILHAGNNARNIYDTQHITNAYYLELNTDFSEVPEDYKNGGRHPLPAINDFIKIIQKLGITQDSYIVIYDDKNAANAAARLWWMLRAAGLEKVQVLNGGLQAAINYGVQTDTQAPLVPASGDYTFTDWQFPTVNIQEVEQATLQKDKLIIDVRETPRYNGETEPIDAIAGHIPNAQNAPFANNLAKDGTYKDPEELKQYFSELFSGYKPENIIIHCGSGVTACHTLLAIDYAGLNIPNLYVGSWSEWSRNNKLIATNE</sequence>
<keyword evidence="5" id="KW-1185">Reference proteome</keyword>
<keyword evidence="2" id="KW-0677">Repeat</keyword>
<dbReference type="AlphaFoldDB" id="A0A1V3TXA3"/>
<dbReference type="InterPro" id="IPR036873">
    <property type="entry name" value="Rhodanese-like_dom_sf"/>
</dbReference>
<dbReference type="SUPFAM" id="SSF52821">
    <property type="entry name" value="Rhodanese/Cell cycle control phosphatase"/>
    <property type="match status" value="2"/>
</dbReference>
<dbReference type="Gene3D" id="3.40.250.10">
    <property type="entry name" value="Rhodanese-like domain"/>
    <property type="match status" value="2"/>
</dbReference>
<comment type="caution">
    <text evidence="4">The sequence shown here is derived from an EMBL/GenBank/DDBJ whole genome shotgun (WGS) entry which is preliminary data.</text>
</comment>